<name>E0R959_DROME</name>
<gene>
    <name evidence="1" type="primary">robo-RB</name>
</gene>
<organism evidence="1">
    <name type="scientific">Drosophila melanogaster</name>
    <name type="common">Fruit fly</name>
    <dbReference type="NCBI Taxonomy" id="7227"/>
    <lineage>
        <taxon>Eukaryota</taxon>
        <taxon>Metazoa</taxon>
        <taxon>Ecdysozoa</taxon>
        <taxon>Arthropoda</taxon>
        <taxon>Hexapoda</taxon>
        <taxon>Insecta</taxon>
        <taxon>Pterygota</taxon>
        <taxon>Neoptera</taxon>
        <taxon>Endopterygota</taxon>
        <taxon>Diptera</taxon>
        <taxon>Brachycera</taxon>
        <taxon>Muscomorpha</taxon>
        <taxon>Ephydroidea</taxon>
        <taxon>Drosophilidae</taxon>
        <taxon>Drosophila</taxon>
        <taxon>Sophophora</taxon>
    </lineage>
</organism>
<accession>E0R959</accession>
<sequence length="110" mass="11915">MGSTLLISRLPPSTIRTRELAPNDMAFRSSKGTPSFIQISVGSGMPLGGPHSSRAVSPLATRVSLGSTRKSSRKTAIWSEAWRLTAWPTRFLATHQYSPPSCSFLPCIVL</sequence>
<protein>
    <submittedName>
        <fullName evidence="1">RT09859p</fullName>
    </submittedName>
</protein>
<dbReference type="EMBL" id="BT125627">
    <property type="protein sequence ID" value="ADM33455.1"/>
    <property type="molecule type" value="mRNA"/>
</dbReference>
<reference evidence="1" key="1">
    <citation type="submission" date="2010-08" db="EMBL/GenBank/DDBJ databases">
        <authorList>
            <person name="Carlson J."/>
            <person name="Booth B."/>
            <person name="Frise E."/>
            <person name="Park S."/>
            <person name="Wan K."/>
            <person name="Yu C."/>
            <person name="Celniker S."/>
        </authorList>
    </citation>
    <scope>NUCLEOTIDE SEQUENCE</scope>
</reference>
<evidence type="ECO:0000313" key="1">
    <source>
        <dbReference type="EMBL" id="ADM33455.1"/>
    </source>
</evidence>
<proteinExistence type="evidence at transcript level"/>
<dbReference type="AlphaFoldDB" id="E0R959"/>